<keyword evidence="1" id="KW-0812">Transmembrane</keyword>
<evidence type="ECO:0000256" key="2">
    <source>
        <dbReference type="SAM" id="SignalP"/>
    </source>
</evidence>
<sequence length="70" mass="6636">MKLGKTFAVVAAATLATAPIAAQADVRASAPVDGESEVGGGAYTPLILLAIVGIGIGIAASGGDDEAVSP</sequence>
<organism evidence="3 4">
    <name type="scientific">Alteriqipengyuania lutimaris</name>
    <dbReference type="NCBI Taxonomy" id="1538146"/>
    <lineage>
        <taxon>Bacteria</taxon>
        <taxon>Pseudomonadati</taxon>
        <taxon>Pseudomonadota</taxon>
        <taxon>Alphaproteobacteria</taxon>
        <taxon>Sphingomonadales</taxon>
        <taxon>Erythrobacteraceae</taxon>
        <taxon>Alteriqipengyuania</taxon>
    </lineage>
</organism>
<keyword evidence="4" id="KW-1185">Reference proteome</keyword>
<reference evidence="3 4" key="1">
    <citation type="submission" date="2018-07" db="EMBL/GenBank/DDBJ databases">
        <title>Erythrobacter nanhaiensis sp. nov., a novel member of the genus Erythrobacter isolated from the South China Sea.</title>
        <authorList>
            <person name="Chen X."/>
            <person name="Liu J."/>
        </authorList>
    </citation>
    <scope>NUCLEOTIDE SEQUENCE [LARGE SCALE GENOMIC DNA]</scope>
    <source>
        <strain evidence="3 4">S-5</strain>
    </source>
</reference>
<keyword evidence="2" id="KW-0732">Signal</keyword>
<gene>
    <name evidence="3" type="ORF">DL238_12410</name>
</gene>
<evidence type="ECO:0000313" key="3">
    <source>
        <dbReference type="EMBL" id="RDS78324.1"/>
    </source>
</evidence>
<evidence type="ECO:0008006" key="5">
    <source>
        <dbReference type="Google" id="ProtNLM"/>
    </source>
</evidence>
<dbReference type="Proteomes" id="UP000254101">
    <property type="component" value="Unassembled WGS sequence"/>
</dbReference>
<proteinExistence type="predicted"/>
<keyword evidence="1" id="KW-0472">Membrane</keyword>
<feature type="signal peptide" evidence="2">
    <location>
        <begin position="1"/>
        <end position="24"/>
    </location>
</feature>
<evidence type="ECO:0000313" key="4">
    <source>
        <dbReference type="Proteomes" id="UP000254101"/>
    </source>
</evidence>
<name>A0A395LS98_9SPHN</name>
<accession>A0A395LS98</accession>
<keyword evidence="1" id="KW-1133">Transmembrane helix</keyword>
<dbReference type="AlphaFoldDB" id="A0A395LS98"/>
<comment type="caution">
    <text evidence="3">The sequence shown here is derived from an EMBL/GenBank/DDBJ whole genome shotgun (WGS) entry which is preliminary data.</text>
</comment>
<dbReference type="EMBL" id="QRBB01000001">
    <property type="protein sequence ID" value="RDS78324.1"/>
    <property type="molecule type" value="Genomic_DNA"/>
</dbReference>
<protein>
    <recommendedName>
        <fullName evidence="5">Ferrochelatase</fullName>
    </recommendedName>
</protein>
<evidence type="ECO:0000256" key="1">
    <source>
        <dbReference type="SAM" id="Phobius"/>
    </source>
</evidence>
<feature type="transmembrane region" description="Helical" evidence="1">
    <location>
        <begin position="40"/>
        <end position="60"/>
    </location>
</feature>
<feature type="chain" id="PRO_5017305138" description="Ferrochelatase" evidence="2">
    <location>
        <begin position="25"/>
        <end position="70"/>
    </location>
</feature>
<dbReference type="RefSeq" id="WP_115492546.1">
    <property type="nucleotide sequence ID" value="NZ_JACHWW010000001.1"/>
</dbReference>